<dbReference type="InterPro" id="IPR012337">
    <property type="entry name" value="RNaseH-like_sf"/>
</dbReference>
<dbReference type="EMBL" id="BA000022">
    <property type="protein sequence ID" value="BAA18034.1"/>
    <property type="molecule type" value="Genomic_DNA"/>
</dbReference>
<evidence type="ECO:0000259" key="1">
    <source>
        <dbReference type="Pfam" id="PF13546"/>
    </source>
</evidence>
<dbReference type="SUPFAM" id="SSF53098">
    <property type="entry name" value="Ribonuclease H-like"/>
    <property type="match status" value="1"/>
</dbReference>
<accession>P73966</accession>
<evidence type="ECO:0000313" key="3">
    <source>
        <dbReference type="Proteomes" id="UP000001425"/>
    </source>
</evidence>
<organism evidence="2 3">
    <name type="scientific">Synechocystis sp. (strain ATCC 27184 / PCC 6803 / Kazusa)</name>
    <dbReference type="NCBI Taxonomy" id="1111708"/>
    <lineage>
        <taxon>Bacteria</taxon>
        <taxon>Bacillati</taxon>
        <taxon>Cyanobacteriota</taxon>
        <taxon>Cyanophyceae</taxon>
        <taxon>Synechococcales</taxon>
        <taxon>Merismopediaceae</taxon>
        <taxon>Synechocystis</taxon>
    </lineage>
</organism>
<feature type="domain" description="Transposase IS701-like DDE" evidence="1">
    <location>
        <begin position="5"/>
        <end position="204"/>
    </location>
</feature>
<dbReference type="EnsemblBacteria" id="BAA18034">
    <property type="protein sequence ID" value="BAA18034"/>
    <property type="gene ID" value="BAA18034"/>
</dbReference>
<dbReference type="InterPro" id="IPR038721">
    <property type="entry name" value="IS701-like_DDE_dom"/>
</dbReference>
<dbReference type="PaxDb" id="1148-1653118"/>
<name>P73966_SYNY3</name>
<dbReference type="PANTHER" id="PTHR33627:SF1">
    <property type="entry name" value="TRANSPOSASE"/>
    <property type="match status" value="1"/>
</dbReference>
<dbReference type="InParanoid" id="P73966"/>
<dbReference type="PhylomeDB" id="P73966"/>
<dbReference type="KEGG" id="syn:slr1522"/>
<dbReference type="InterPro" id="IPR039365">
    <property type="entry name" value="IS701-like"/>
</dbReference>
<reference evidence="2 3" key="2">
    <citation type="journal article" date="1996" name="DNA Res.">
        <title>Sequence analysis of the genome of the unicellular cyanobacterium Synechocystis sp. strain PCC6803. II. Sequence determination of the entire genome and assignment of potential protein-coding regions.</title>
        <authorList>
            <person name="Kaneko T."/>
            <person name="Sato S."/>
            <person name="Kotani H."/>
            <person name="Tanaka A."/>
            <person name="Asamizu E."/>
            <person name="Nakamura Y."/>
            <person name="Miyajima N."/>
            <person name="Hirosawa M."/>
            <person name="Sugiura M."/>
            <person name="Sasamoto S."/>
            <person name="Kimura T."/>
            <person name="Hosouchi T."/>
            <person name="Matsuno A."/>
            <person name="Muraki A."/>
            <person name="Nakazaki N."/>
            <person name="Naruo K."/>
            <person name="Okumura S."/>
            <person name="Shimpo S."/>
            <person name="Takeuchi C."/>
            <person name="Wada T."/>
            <person name="Watanabe A."/>
            <person name="Yamada M."/>
            <person name="Yasuda M."/>
            <person name="Tabata S."/>
        </authorList>
    </citation>
    <scope>NUCLEOTIDE SEQUENCE [LARGE SCALE GENOMIC DNA]</scope>
    <source>
        <strain evidence="3">ATCC 27184 / PCC 6803 / Kazusa</strain>
    </source>
</reference>
<evidence type="ECO:0000313" key="2">
    <source>
        <dbReference type="EMBL" id="BAA18034.1"/>
    </source>
</evidence>
<dbReference type="Pfam" id="PF13546">
    <property type="entry name" value="DDE_5"/>
    <property type="match status" value="1"/>
</dbReference>
<protein>
    <submittedName>
        <fullName evidence="2">Transposase</fullName>
    </submittedName>
</protein>
<keyword evidence="3" id="KW-1185">Reference proteome</keyword>
<gene>
    <name evidence="2" type="ordered locus">slr1522</name>
</gene>
<sequence>MRSFEYLHLGLIANIKRKTFPEIAKVVGLENGQGFDYFFGKSPWLLEEVRERRINKILSFAEGEAITMLIDETGDRKKGRKTDYVARQYIGNLGKIENGIVEVMCYGIIKGMTVPLISKVYKSETRLKEGDKYKSKPEIAGEIIKEIKELGFNIKVVLADSEYGESSENFVRVLEKENLEYVLAIRSNHGVWLGKEERVRANKWGKFEREFASGKSEIRYVREIIYGKRGEKRYWQVTNNKEKMPSNSTYCIMTKVSEIKYKEVGNLYGARNWIEYGLKQIKNELEWADFRMMDYSRIEKWREIVMSVYLMASLQIENLPPHDNSLNKSKQTREIAYQNIQKHPWWNQKVDGKTYLTT</sequence>
<proteinExistence type="predicted"/>
<reference evidence="2 3" key="1">
    <citation type="journal article" date="1995" name="DNA Res.">
        <title>Sequence analysis of the genome of the unicellular cyanobacterium Synechocystis sp. strain PCC6803. I. Sequence features in the 1 Mb region from map positions 64% to 92% of the genome.</title>
        <authorList>
            <person name="Kaneko T."/>
            <person name="Tanaka A."/>
            <person name="Sato S."/>
            <person name="Kotani H."/>
            <person name="Sazuka T."/>
            <person name="Miyajima N."/>
            <person name="Sugiura M."/>
            <person name="Tabata S."/>
        </authorList>
    </citation>
    <scope>NUCLEOTIDE SEQUENCE [LARGE SCALE GENOMIC DNA]</scope>
    <source>
        <strain evidence="3">ATCC 27184 / PCC 6803 / Kazusa</strain>
    </source>
</reference>
<dbReference type="STRING" id="1148.gene:10498904"/>
<dbReference type="Proteomes" id="UP000001425">
    <property type="component" value="Chromosome"/>
</dbReference>
<dbReference type="eggNOG" id="COG5659">
    <property type="taxonomic scope" value="Bacteria"/>
</dbReference>
<dbReference type="PIR" id="S75473">
    <property type="entry name" value="S75473"/>
</dbReference>
<dbReference type="PANTHER" id="PTHR33627">
    <property type="entry name" value="TRANSPOSASE"/>
    <property type="match status" value="1"/>
</dbReference>
<dbReference type="AlphaFoldDB" id="P73966"/>
<dbReference type="NCBIfam" id="NF033540">
    <property type="entry name" value="transpos_IS701"/>
    <property type="match status" value="1"/>
</dbReference>